<proteinExistence type="predicted"/>
<dbReference type="InterPro" id="IPR017926">
    <property type="entry name" value="GATASE"/>
</dbReference>
<evidence type="ECO:0000259" key="1">
    <source>
        <dbReference type="Pfam" id="PF00117"/>
    </source>
</evidence>
<evidence type="ECO:0000313" key="3">
    <source>
        <dbReference type="Proteomes" id="UP000253940"/>
    </source>
</evidence>
<keyword evidence="3" id="KW-1185">Reference proteome</keyword>
<accession>A0A345P7I1</accession>
<dbReference type="EMBL" id="CP031222">
    <property type="protein sequence ID" value="AXI03240.1"/>
    <property type="molecule type" value="Genomic_DNA"/>
</dbReference>
<keyword evidence="2" id="KW-0315">Glutamine amidotransferase</keyword>
<sequence length="249" mass="27948">MVSQPLRVHYFQHIKDEGLGSPAVWLEKHHAQVTATSFFKLEKGESEIILPAVDDVDLLIVMGGEMSVNDEDLYPWLIAEKKWIRRYIDQGKPVVGLCLGAQLIASSLGAVVKKNSVKEIGWWPVWGLADNRVEDHFKFPKELRPLSWHEDTFDLPDQAILLAESAACAHQAFQYGRNVLGFQFHPESTPLNMQLFLADVGYQELGGGAADMYIQTAAQMAAVPEADFEAPNQLLERALDFVLRDTPYI</sequence>
<feature type="domain" description="Glutamine amidotransferase" evidence="1">
    <location>
        <begin position="47"/>
        <end position="190"/>
    </location>
</feature>
<dbReference type="InterPro" id="IPR029062">
    <property type="entry name" value="Class_I_gatase-like"/>
</dbReference>
<dbReference type="Proteomes" id="UP000253940">
    <property type="component" value="Chromosome"/>
</dbReference>
<dbReference type="Gene3D" id="3.40.50.880">
    <property type="match status" value="1"/>
</dbReference>
<dbReference type="Pfam" id="PF00117">
    <property type="entry name" value="GATase"/>
    <property type="match status" value="1"/>
</dbReference>
<dbReference type="CDD" id="cd01741">
    <property type="entry name" value="GATase1_1"/>
    <property type="match status" value="1"/>
</dbReference>
<dbReference type="RefSeq" id="WP_114899349.1">
    <property type="nucleotide sequence ID" value="NZ_CP031222.1"/>
</dbReference>
<keyword evidence="2" id="KW-0808">Transferase</keyword>
<organism evidence="2 3">
    <name type="scientific">Aquirhabdus parva</name>
    <dbReference type="NCBI Taxonomy" id="2283318"/>
    <lineage>
        <taxon>Bacteria</taxon>
        <taxon>Pseudomonadati</taxon>
        <taxon>Pseudomonadota</taxon>
        <taxon>Gammaproteobacteria</taxon>
        <taxon>Moraxellales</taxon>
        <taxon>Moraxellaceae</taxon>
        <taxon>Aquirhabdus</taxon>
    </lineage>
</organism>
<dbReference type="InterPro" id="IPR044992">
    <property type="entry name" value="ChyE-like"/>
</dbReference>
<dbReference type="PANTHER" id="PTHR42695">
    <property type="entry name" value="GLUTAMINE AMIDOTRANSFERASE YLR126C-RELATED"/>
    <property type="match status" value="1"/>
</dbReference>
<evidence type="ECO:0000313" key="2">
    <source>
        <dbReference type="EMBL" id="AXI03240.1"/>
    </source>
</evidence>
<dbReference type="PANTHER" id="PTHR42695:SF5">
    <property type="entry name" value="GLUTAMINE AMIDOTRANSFERASE YLR126C-RELATED"/>
    <property type="match status" value="1"/>
</dbReference>
<gene>
    <name evidence="2" type="ORF">HYN46_10545</name>
</gene>
<name>A0A345P7I1_9GAMM</name>
<dbReference type="AlphaFoldDB" id="A0A345P7I1"/>
<dbReference type="GO" id="GO:0005829">
    <property type="term" value="C:cytosol"/>
    <property type="evidence" value="ECO:0007669"/>
    <property type="project" value="TreeGrafter"/>
</dbReference>
<protein>
    <submittedName>
        <fullName evidence="2">Type 1 glutamine amidotransferase</fullName>
    </submittedName>
</protein>
<dbReference type="GO" id="GO:0016740">
    <property type="term" value="F:transferase activity"/>
    <property type="evidence" value="ECO:0007669"/>
    <property type="project" value="UniProtKB-KW"/>
</dbReference>
<reference evidence="2 3" key="1">
    <citation type="submission" date="2018-07" db="EMBL/GenBank/DDBJ databases">
        <title>Genome sequencing of Moraxellaceae gen. HYN0046.</title>
        <authorList>
            <person name="Kim M."/>
            <person name="Yi H."/>
        </authorList>
    </citation>
    <scope>NUCLEOTIDE SEQUENCE [LARGE SCALE GENOMIC DNA]</scope>
    <source>
        <strain evidence="2 3">HYN0046</strain>
    </source>
</reference>
<dbReference type="KEGG" id="mbah:HYN46_10545"/>
<dbReference type="OrthoDB" id="9813383at2"/>
<dbReference type="PROSITE" id="PS51273">
    <property type="entry name" value="GATASE_TYPE_1"/>
    <property type="match status" value="1"/>
</dbReference>
<dbReference type="SUPFAM" id="SSF52317">
    <property type="entry name" value="Class I glutamine amidotransferase-like"/>
    <property type="match status" value="1"/>
</dbReference>